<reference evidence="2 3" key="1">
    <citation type="submission" date="2020-03" db="EMBL/GenBank/DDBJ databases">
        <title>Whole genome shotgun sequence of Phytohabitans flavus NBRC 107702.</title>
        <authorList>
            <person name="Komaki H."/>
            <person name="Tamura T."/>
        </authorList>
    </citation>
    <scope>NUCLEOTIDE SEQUENCE [LARGE SCALE GENOMIC DNA]</scope>
    <source>
        <strain evidence="2 3">NBRC 107702</strain>
    </source>
</reference>
<dbReference type="Proteomes" id="UP000502508">
    <property type="component" value="Chromosome"/>
</dbReference>
<gene>
    <name evidence="2" type="ORF">Pflav_042880</name>
</gene>
<name>A0A6F8XVW1_9ACTN</name>
<dbReference type="EMBL" id="AP022870">
    <property type="protein sequence ID" value="BCB77878.1"/>
    <property type="molecule type" value="Genomic_DNA"/>
</dbReference>
<reference evidence="2 3" key="2">
    <citation type="submission" date="2020-03" db="EMBL/GenBank/DDBJ databases">
        <authorList>
            <person name="Ichikawa N."/>
            <person name="Kimura A."/>
            <person name="Kitahashi Y."/>
            <person name="Uohara A."/>
        </authorList>
    </citation>
    <scope>NUCLEOTIDE SEQUENCE [LARGE SCALE GENOMIC DNA]</scope>
    <source>
        <strain evidence="2 3">NBRC 107702</strain>
    </source>
</reference>
<evidence type="ECO:0000313" key="2">
    <source>
        <dbReference type="EMBL" id="BCB77878.1"/>
    </source>
</evidence>
<sequence length="89" mass="9051">MAGVTTVALLAGPLAVGDRGPAGPPYPVPRVADPTAGGATVHPGQVGKDPTIIHFGLDELDLPVRQATWGFGPTAWSICTWSSPRPPTG</sequence>
<evidence type="ECO:0000313" key="3">
    <source>
        <dbReference type="Proteomes" id="UP000502508"/>
    </source>
</evidence>
<evidence type="ECO:0000256" key="1">
    <source>
        <dbReference type="SAM" id="MobiDB-lite"/>
    </source>
</evidence>
<feature type="region of interest" description="Disordered" evidence="1">
    <location>
        <begin position="13"/>
        <end position="47"/>
    </location>
</feature>
<dbReference type="AlphaFoldDB" id="A0A6F8XVW1"/>
<dbReference type="KEGG" id="pfla:Pflav_042880"/>
<proteinExistence type="predicted"/>
<organism evidence="2 3">
    <name type="scientific">Phytohabitans flavus</name>
    <dbReference type="NCBI Taxonomy" id="1076124"/>
    <lineage>
        <taxon>Bacteria</taxon>
        <taxon>Bacillati</taxon>
        <taxon>Actinomycetota</taxon>
        <taxon>Actinomycetes</taxon>
        <taxon>Micromonosporales</taxon>
        <taxon>Micromonosporaceae</taxon>
    </lineage>
</organism>
<accession>A0A6F8XVW1</accession>
<protein>
    <submittedName>
        <fullName evidence="2">Uncharacterized protein</fullName>
    </submittedName>
</protein>
<keyword evidence="3" id="KW-1185">Reference proteome</keyword>